<keyword evidence="3" id="KW-1185">Reference proteome</keyword>
<reference evidence="2" key="1">
    <citation type="submission" date="2021-02" db="EMBL/GenBank/DDBJ databases">
        <title>Genome sequence Cadophora malorum strain M34.</title>
        <authorList>
            <person name="Stefanovic E."/>
            <person name="Vu D."/>
            <person name="Scully C."/>
            <person name="Dijksterhuis J."/>
            <person name="Roader J."/>
            <person name="Houbraken J."/>
        </authorList>
    </citation>
    <scope>NUCLEOTIDE SEQUENCE</scope>
    <source>
        <strain evidence="2">M34</strain>
    </source>
</reference>
<dbReference type="CDD" id="cd00051">
    <property type="entry name" value="EFh"/>
    <property type="match status" value="1"/>
</dbReference>
<dbReference type="OrthoDB" id="343296at2759"/>
<evidence type="ECO:0000313" key="3">
    <source>
        <dbReference type="Proteomes" id="UP000664132"/>
    </source>
</evidence>
<evidence type="ECO:0000313" key="2">
    <source>
        <dbReference type="EMBL" id="KAG4412660.1"/>
    </source>
</evidence>
<sequence length="120" mass="13195">MLRPASTKTNSSFQADGLDLPRTTLGNHASYASDNGNISDFVFALDSKIPDGGSDTEIARTFEVFDREKSGKITPDGLYLVLEILGQRMDKNQLSAVFKEADLDHDGVINCMSNLCRQHQ</sequence>
<dbReference type="Gene3D" id="1.10.238.10">
    <property type="entry name" value="EF-hand"/>
    <property type="match status" value="1"/>
</dbReference>
<proteinExistence type="predicted"/>
<organism evidence="2 3">
    <name type="scientific">Cadophora malorum</name>
    <dbReference type="NCBI Taxonomy" id="108018"/>
    <lineage>
        <taxon>Eukaryota</taxon>
        <taxon>Fungi</taxon>
        <taxon>Dikarya</taxon>
        <taxon>Ascomycota</taxon>
        <taxon>Pezizomycotina</taxon>
        <taxon>Leotiomycetes</taxon>
        <taxon>Helotiales</taxon>
        <taxon>Ploettnerulaceae</taxon>
        <taxon>Cadophora</taxon>
    </lineage>
</organism>
<dbReference type="InterPro" id="IPR002048">
    <property type="entry name" value="EF_hand_dom"/>
</dbReference>
<dbReference type="SUPFAM" id="SSF47473">
    <property type="entry name" value="EF-hand"/>
    <property type="match status" value="1"/>
</dbReference>
<dbReference type="Proteomes" id="UP000664132">
    <property type="component" value="Unassembled WGS sequence"/>
</dbReference>
<dbReference type="GO" id="GO:0005509">
    <property type="term" value="F:calcium ion binding"/>
    <property type="evidence" value="ECO:0007669"/>
    <property type="project" value="InterPro"/>
</dbReference>
<comment type="caution">
    <text evidence="2">The sequence shown here is derived from an EMBL/GenBank/DDBJ whole genome shotgun (WGS) entry which is preliminary data.</text>
</comment>
<gene>
    <name evidence="2" type="ORF">IFR04_014201</name>
</gene>
<protein>
    <recommendedName>
        <fullName evidence="1">EF-hand domain-containing protein</fullName>
    </recommendedName>
</protein>
<dbReference type="Pfam" id="PF13833">
    <property type="entry name" value="EF-hand_8"/>
    <property type="match status" value="1"/>
</dbReference>
<feature type="domain" description="EF-hand" evidence="1">
    <location>
        <begin position="53"/>
        <end position="88"/>
    </location>
</feature>
<name>A0A8H7W0K7_9HELO</name>
<dbReference type="EMBL" id="JAFJYH010000362">
    <property type="protein sequence ID" value="KAG4412660.1"/>
    <property type="molecule type" value="Genomic_DNA"/>
</dbReference>
<dbReference type="InterPro" id="IPR011992">
    <property type="entry name" value="EF-hand-dom_pair"/>
</dbReference>
<dbReference type="AlphaFoldDB" id="A0A8H7W0K7"/>
<dbReference type="PROSITE" id="PS50222">
    <property type="entry name" value="EF_HAND_2"/>
    <property type="match status" value="1"/>
</dbReference>
<evidence type="ECO:0000259" key="1">
    <source>
        <dbReference type="PROSITE" id="PS50222"/>
    </source>
</evidence>
<accession>A0A8H7W0K7</accession>